<dbReference type="InterPro" id="IPR011330">
    <property type="entry name" value="Glyco_hydro/deAcase_b/a-brl"/>
</dbReference>
<dbReference type="Proteomes" id="UP000178606">
    <property type="component" value="Unassembled WGS sequence"/>
</dbReference>
<accession>A0A1F6CAA5</accession>
<feature type="transmembrane region" description="Helical" evidence="1">
    <location>
        <begin position="216"/>
        <end position="234"/>
    </location>
</feature>
<reference evidence="3 4" key="1">
    <citation type="journal article" date="2016" name="Nat. Commun.">
        <title>Thousands of microbial genomes shed light on interconnected biogeochemical processes in an aquifer system.</title>
        <authorList>
            <person name="Anantharaman K."/>
            <person name="Brown C.T."/>
            <person name="Hug L.A."/>
            <person name="Sharon I."/>
            <person name="Castelle C.J."/>
            <person name="Probst A.J."/>
            <person name="Thomas B.C."/>
            <person name="Singh A."/>
            <person name="Wilkins M.J."/>
            <person name="Karaoz U."/>
            <person name="Brodie E.L."/>
            <person name="Williams K.H."/>
            <person name="Hubbard S.S."/>
            <person name="Banfield J.F."/>
        </authorList>
    </citation>
    <scope>NUCLEOTIDE SEQUENCE [LARGE SCALE GENOMIC DNA]</scope>
    <source>
        <strain evidence="4">RIFCSPLOWO2_12_FULL_64_10</strain>
    </source>
</reference>
<dbReference type="GO" id="GO:0005975">
    <property type="term" value="P:carbohydrate metabolic process"/>
    <property type="evidence" value="ECO:0007669"/>
    <property type="project" value="InterPro"/>
</dbReference>
<sequence length="317" mass="35795">MHHLASLSLDLDNKWSYLKTHGDPGWRAFPSYLDVVVPRALSLLGELNLTLTVFVVGQDAALEKNRRALEAIAAAGHEIGNHSFHHEPWLHLYSERQVEAEIARAEDSIEHATGQRPVGFRGPGYSFSPTTLRVLARRGYQYDASTFPTFLGPLARAYYFATSRFSQEEMDKRRALFGAFRDGLRPLKPYRWRMHTGTLVEVPVTTLPILKVPFHVSYLLYLSAFSSTLALLYFRSALRLCRLTGTQPSLLLHPLDFLGCDDTRDLSFFPAMNLPARQKMALVSGVLRLLSSRFRVVTVQQHAREAARASTLPTLEK</sequence>
<evidence type="ECO:0000259" key="2">
    <source>
        <dbReference type="PROSITE" id="PS51677"/>
    </source>
</evidence>
<dbReference type="PANTHER" id="PTHR47561:SF1">
    <property type="entry name" value="POLYSACCHARIDE DEACETYLASE FAMILY PROTEIN (AFU_ORTHOLOGUE AFUA_6G05030)"/>
    <property type="match status" value="1"/>
</dbReference>
<proteinExistence type="predicted"/>
<comment type="caution">
    <text evidence="3">The sequence shown here is derived from an EMBL/GenBank/DDBJ whole genome shotgun (WGS) entry which is preliminary data.</text>
</comment>
<dbReference type="Pfam" id="PF01522">
    <property type="entry name" value="Polysacc_deac_1"/>
    <property type="match status" value="1"/>
</dbReference>
<dbReference type="CDD" id="cd10940">
    <property type="entry name" value="CE4_PuuE_HpPgdA_like_1"/>
    <property type="match status" value="1"/>
</dbReference>
<feature type="domain" description="NodB homology" evidence="2">
    <location>
        <begin position="16"/>
        <end position="150"/>
    </location>
</feature>
<dbReference type="SUPFAM" id="SSF88713">
    <property type="entry name" value="Glycoside hydrolase/deacetylase"/>
    <property type="match status" value="1"/>
</dbReference>
<keyword evidence="1" id="KW-0472">Membrane</keyword>
<keyword evidence="1" id="KW-0812">Transmembrane</keyword>
<dbReference type="Gene3D" id="3.20.20.370">
    <property type="entry name" value="Glycoside hydrolase/deacetylase"/>
    <property type="match status" value="1"/>
</dbReference>
<protein>
    <submittedName>
        <fullName evidence="3">Polysaccharide deacetylase</fullName>
    </submittedName>
</protein>
<name>A0A1F6CAA5_HANXR</name>
<dbReference type="InterPro" id="IPR002509">
    <property type="entry name" value="NODB_dom"/>
</dbReference>
<evidence type="ECO:0000313" key="4">
    <source>
        <dbReference type="Proteomes" id="UP000178606"/>
    </source>
</evidence>
<gene>
    <name evidence="3" type="ORF">A3F84_09880</name>
</gene>
<evidence type="ECO:0000256" key="1">
    <source>
        <dbReference type="SAM" id="Phobius"/>
    </source>
</evidence>
<dbReference type="PANTHER" id="PTHR47561">
    <property type="entry name" value="POLYSACCHARIDE DEACETYLASE FAMILY PROTEIN (AFU_ORTHOLOGUE AFUA_6G05030)"/>
    <property type="match status" value="1"/>
</dbReference>
<dbReference type="AlphaFoldDB" id="A0A1F6CAA5"/>
<keyword evidence="1" id="KW-1133">Transmembrane helix</keyword>
<evidence type="ECO:0000313" key="3">
    <source>
        <dbReference type="EMBL" id="OGG46086.1"/>
    </source>
</evidence>
<dbReference type="GO" id="GO:0016810">
    <property type="term" value="F:hydrolase activity, acting on carbon-nitrogen (but not peptide) bonds"/>
    <property type="evidence" value="ECO:0007669"/>
    <property type="project" value="InterPro"/>
</dbReference>
<dbReference type="PROSITE" id="PS51677">
    <property type="entry name" value="NODB"/>
    <property type="match status" value="1"/>
</dbReference>
<dbReference type="EMBL" id="MFKF01000343">
    <property type="protein sequence ID" value="OGG46086.1"/>
    <property type="molecule type" value="Genomic_DNA"/>
</dbReference>
<organism evidence="3 4">
    <name type="scientific">Handelsmanbacteria sp. (strain RIFCSPLOWO2_12_FULL_64_10)</name>
    <dbReference type="NCBI Taxonomy" id="1817868"/>
    <lineage>
        <taxon>Bacteria</taxon>
        <taxon>Candidatus Handelsmaniibacteriota</taxon>
    </lineage>
</organism>